<dbReference type="Pfam" id="PF04082">
    <property type="entry name" value="Fungal_trans"/>
    <property type="match status" value="1"/>
</dbReference>
<dbReference type="Proteomes" id="UP000297245">
    <property type="component" value="Unassembled WGS sequence"/>
</dbReference>
<evidence type="ECO:0000256" key="1">
    <source>
        <dbReference type="ARBA" id="ARBA00023242"/>
    </source>
</evidence>
<feature type="region of interest" description="Disordered" evidence="2">
    <location>
        <begin position="182"/>
        <end position="204"/>
    </location>
</feature>
<sequence>MNPPEASKDVESVALVTFVVCDSVNMPQFVCSNCISSNVECTHRGTMTKDEYSPISMQSLVEEILTSSPRYCVPDSKEVVQQMIIDLATYSRNLENRISTLVKKLSAMNSQVLVDAPTLTDENAESEYYSDDNNSIRWLSGFMSNISIQREDDGRKKKKRFFGNSSTMALLKSIWRLPDQPSLEGYGTDKESESESESEYPSDVETIATTPECSKIYPVPSQIKIHTEPLLDFIFPTHDLILSLSRTYFDYVQITVPFLHRPTFERGLSERLYLTNREFGALVLSVCACGARGSSDPRVYSEDPKKNAKAGYEWYTQIEPMRDWNCLKPISLFELQTNINYMLFIPLWLPNWSILAHTIRAVQELGIHRKRWYTQNCHSEAEKELWKRAFWLLVAFDIYLGDYLGRPGLMVPEDHDLDLPIDCDDEYWPSEQSDPSKAFKQPEGKPSLLSQFITRLKLFTIFKYSQRTIYAARRPQFIMGSDEDWRQKVIAQIDSSLNSWVEKIPSHQDQLSKDRKRIFATQAAALYSMYYFFQIQLHRPFITKTSGASTTATGESSSANASVHMAICVNAARSCIHLLDVYSQKYKTPPIPHIYVRLFSSAVILVLNISSGKLTGLSRNSTTDRESVYKCIEILRRFEGR</sequence>
<dbReference type="InterPro" id="IPR050987">
    <property type="entry name" value="AtrR-like"/>
</dbReference>
<dbReference type="GO" id="GO:0003700">
    <property type="term" value="F:DNA-binding transcription factor activity"/>
    <property type="evidence" value="ECO:0007669"/>
    <property type="project" value="InterPro"/>
</dbReference>
<accession>A0A4S8LIN4</accession>
<keyword evidence="1" id="KW-0539">Nucleus</keyword>
<dbReference type="OrthoDB" id="4456959at2759"/>
<evidence type="ECO:0000256" key="2">
    <source>
        <dbReference type="SAM" id="MobiDB-lite"/>
    </source>
</evidence>
<feature type="domain" description="Xylanolytic transcriptional activator regulatory" evidence="3">
    <location>
        <begin position="351"/>
        <end position="426"/>
    </location>
</feature>
<name>A0A4S8LIN4_DENBC</name>
<dbReference type="PANTHER" id="PTHR46910">
    <property type="entry name" value="TRANSCRIPTION FACTOR PDR1"/>
    <property type="match status" value="1"/>
</dbReference>
<dbReference type="EMBL" id="ML179385">
    <property type="protein sequence ID" value="THU89026.1"/>
    <property type="molecule type" value="Genomic_DNA"/>
</dbReference>
<evidence type="ECO:0000313" key="5">
    <source>
        <dbReference type="Proteomes" id="UP000297245"/>
    </source>
</evidence>
<gene>
    <name evidence="4" type="ORF">K435DRAFT_761433</name>
</gene>
<proteinExistence type="predicted"/>
<dbReference type="GO" id="GO:0006351">
    <property type="term" value="P:DNA-templated transcription"/>
    <property type="evidence" value="ECO:0007669"/>
    <property type="project" value="InterPro"/>
</dbReference>
<keyword evidence="5" id="KW-1185">Reference proteome</keyword>
<evidence type="ECO:0000259" key="3">
    <source>
        <dbReference type="SMART" id="SM00906"/>
    </source>
</evidence>
<dbReference type="SMART" id="SM00906">
    <property type="entry name" value="Fungal_trans"/>
    <property type="match status" value="1"/>
</dbReference>
<dbReference type="GO" id="GO:0008270">
    <property type="term" value="F:zinc ion binding"/>
    <property type="evidence" value="ECO:0007669"/>
    <property type="project" value="InterPro"/>
</dbReference>
<evidence type="ECO:0000313" key="4">
    <source>
        <dbReference type="EMBL" id="THU89026.1"/>
    </source>
</evidence>
<protein>
    <recommendedName>
        <fullName evidence="3">Xylanolytic transcriptional activator regulatory domain-containing protein</fullName>
    </recommendedName>
</protein>
<dbReference type="InterPro" id="IPR007219">
    <property type="entry name" value="XnlR_reg_dom"/>
</dbReference>
<organism evidence="4 5">
    <name type="scientific">Dendrothele bispora (strain CBS 962.96)</name>
    <dbReference type="NCBI Taxonomy" id="1314807"/>
    <lineage>
        <taxon>Eukaryota</taxon>
        <taxon>Fungi</taxon>
        <taxon>Dikarya</taxon>
        <taxon>Basidiomycota</taxon>
        <taxon>Agaricomycotina</taxon>
        <taxon>Agaricomycetes</taxon>
        <taxon>Agaricomycetidae</taxon>
        <taxon>Agaricales</taxon>
        <taxon>Agaricales incertae sedis</taxon>
        <taxon>Dendrothele</taxon>
    </lineage>
</organism>
<dbReference type="CDD" id="cd12148">
    <property type="entry name" value="fungal_TF_MHR"/>
    <property type="match status" value="1"/>
</dbReference>
<dbReference type="GO" id="GO:0003677">
    <property type="term" value="F:DNA binding"/>
    <property type="evidence" value="ECO:0007669"/>
    <property type="project" value="InterPro"/>
</dbReference>
<reference evidence="4 5" key="1">
    <citation type="journal article" date="2019" name="Nat. Ecol. Evol.">
        <title>Megaphylogeny resolves global patterns of mushroom evolution.</title>
        <authorList>
            <person name="Varga T."/>
            <person name="Krizsan K."/>
            <person name="Foldi C."/>
            <person name="Dima B."/>
            <person name="Sanchez-Garcia M."/>
            <person name="Sanchez-Ramirez S."/>
            <person name="Szollosi G.J."/>
            <person name="Szarkandi J.G."/>
            <person name="Papp V."/>
            <person name="Albert L."/>
            <person name="Andreopoulos W."/>
            <person name="Angelini C."/>
            <person name="Antonin V."/>
            <person name="Barry K.W."/>
            <person name="Bougher N.L."/>
            <person name="Buchanan P."/>
            <person name="Buyck B."/>
            <person name="Bense V."/>
            <person name="Catcheside P."/>
            <person name="Chovatia M."/>
            <person name="Cooper J."/>
            <person name="Damon W."/>
            <person name="Desjardin D."/>
            <person name="Finy P."/>
            <person name="Geml J."/>
            <person name="Haridas S."/>
            <person name="Hughes K."/>
            <person name="Justo A."/>
            <person name="Karasinski D."/>
            <person name="Kautmanova I."/>
            <person name="Kiss B."/>
            <person name="Kocsube S."/>
            <person name="Kotiranta H."/>
            <person name="LaButti K.M."/>
            <person name="Lechner B.E."/>
            <person name="Liimatainen K."/>
            <person name="Lipzen A."/>
            <person name="Lukacs Z."/>
            <person name="Mihaltcheva S."/>
            <person name="Morgado L.N."/>
            <person name="Niskanen T."/>
            <person name="Noordeloos M.E."/>
            <person name="Ohm R.A."/>
            <person name="Ortiz-Santana B."/>
            <person name="Ovrebo C."/>
            <person name="Racz N."/>
            <person name="Riley R."/>
            <person name="Savchenko A."/>
            <person name="Shiryaev A."/>
            <person name="Soop K."/>
            <person name="Spirin V."/>
            <person name="Szebenyi C."/>
            <person name="Tomsovsky M."/>
            <person name="Tulloss R.E."/>
            <person name="Uehling J."/>
            <person name="Grigoriev I.V."/>
            <person name="Vagvolgyi C."/>
            <person name="Papp T."/>
            <person name="Martin F.M."/>
            <person name="Miettinen O."/>
            <person name="Hibbett D.S."/>
            <person name="Nagy L.G."/>
        </authorList>
    </citation>
    <scope>NUCLEOTIDE SEQUENCE [LARGE SCALE GENOMIC DNA]</scope>
    <source>
        <strain evidence="4 5">CBS 962.96</strain>
    </source>
</reference>
<dbReference type="PANTHER" id="PTHR46910:SF38">
    <property type="entry name" value="ZN(2)-C6 FUNGAL-TYPE DOMAIN-CONTAINING PROTEIN"/>
    <property type="match status" value="1"/>
</dbReference>
<dbReference type="AlphaFoldDB" id="A0A4S8LIN4"/>